<evidence type="ECO:0000313" key="3">
    <source>
        <dbReference type="Proteomes" id="UP000321393"/>
    </source>
</evidence>
<evidence type="ECO:0000313" key="1">
    <source>
        <dbReference type="EMBL" id="KAA0025774.1"/>
    </source>
</evidence>
<evidence type="ECO:0000313" key="4">
    <source>
        <dbReference type="Proteomes" id="UP000321947"/>
    </source>
</evidence>
<dbReference type="AlphaFoldDB" id="A0A5A7SJC7"/>
<accession>A0A5A7SJC7</accession>
<gene>
    <name evidence="2" type="ORF">E5676_scaffold447G00850</name>
    <name evidence="1" type="ORF">E6C27_scaffold34G00210</name>
</gene>
<sequence length="315" mass="35457">MGLYIGWGVRAGCRVDVLGWACLDNACTSLWVNSRRACLWRYNMYCDCFLLGGRVWLELTKCRAFTSDGEAEWDVELMYSDGLAWIMLEPRCGRILSVLVCGDTRDFAIASCLGMLVYSDTRRLVIASCLVDKLKGSWCTRLLERFCFNGRLRLYTGNQIYISCDLEPKARGYRVHTGYVLLLTLSVLLDNDAVVEIEFPVPDRLPESAEAPISIASVFRFTCGISYFRATLYHAVFGDARYLAIASCLVDGFHWSTTSNRQTGRESGMLSWSYLDLLAWIMLAPCCGYILDVLVHDDTRCLAIASCLVEGFGRN</sequence>
<evidence type="ECO:0000313" key="2">
    <source>
        <dbReference type="EMBL" id="TYK09680.1"/>
    </source>
</evidence>
<dbReference type="EMBL" id="SSTD01011480">
    <property type="protein sequence ID" value="TYK09680.1"/>
    <property type="molecule type" value="Genomic_DNA"/>
</dbReference>
<dbReference type="Proteomes" id="UP000321947">
    <property type="component" value="Unassembled WGS sequence"/>
</dbReference>
<protein>
    <submittedName>
        <fullName evidence="1">Uncharacterized protein</fullName>
    </submittedName>
</protein>
<organism evidence="1 3">
    <name type="scientific">Cucumis melo var. makuwa</name>
    <name type="common">Oriental melon</name>
    <dbReference type="NCBI Taxonomy" id="1194695"/>
    <lineage>
        <taxon>Eukaryota</taxon>
        <taxon>Viridiplantae</taxon>
        <taxon>Streptophyta</taxon>
        <taxon>Embryophyta</taxon>
        <taxon>Tracheophyta</taxon>
        <taxon>Spermatophyta</taxon>
        <taxon>Magnoliopsida</taxon>
        <taxon>eudicotyledons</taxon>
        <taxon>Gunneridae</taxon>
        <taxon>Pentapetalae</taxon>
        <taxon>rosids</taxon>
        <taxon>fabids</taxon>
        <taxon>Cucurbitales</taxon>
        <taxon>Cucurbitaceae</taxon>
        <taxon>Benincaseae</taxon>
        <taxon>Cucumis</taxon>
    </lineage>
</organism>
<dbReference type="EMBL" id="SSTE01023063">
    <property type="protein sequence ID" value="KAA0025774.1"/>
    <property type="molecule type" value="Genomic_DNA"/>
</dbReference>
<reference evidence="3 4" key="1">
    <citation type="submission" date="2019-08" db="EMBL/GenBank/DDBJ databases">
        <title>Draft genome sequences of two oriental melons (Cucumis melo L. var makuwa).</title>
        <authorList>
            <person name="Kwon S.-Y."/>
        </authorList>
    </citation>
    <scope>NUCLEOTIDE SEQUENCE [LARGE SCALE GENOMIC DNA]</scope>
    <source>
        <strain evidence="4">cv. Chang Bougi</strain>
        <strain evidence="3">cv. SW 3</strain>
        <tissue evidence="1">Leaf</tissue>
    </source>
</reference>
<dbReference type="Proteomes" id="UP000321393">
    <property type="component" value="Unassembled WGS sequence"/>
</dbReference>
<name>A0A5A7SJC7_CUCMM</name>
<proteinExistence type="predicted"/>
<comment type="caution">
    <text evidence="1">The sequence shown here is derived from an EMBL/GenBank/DDBJ whole genome shotgun (WGS) entry which is preliminary data.</text>
</comment>